<dbReference type="EMBL" id="BMOQ01000001">
    <property type="protein sequence ID" value="GGN08093.1"/>
    <property type="molecule type" value="Genomic_DNA"/>
</dbReference>
<organism evidence="2 3">
    <name type="scientific">Halarchaeum nitratireducens</name>
    <dbReference type="NCBI Taxonomy" id="489913"/>
    <lineage>
        <taxon>Archaea</taxon>
        <taxon>Methanobacteriati</taxon>
        <taxon>Methanobacteriota</taxon>
        <taxon>Stenosarchaea group</taxon>
        <taxon>Halobacteria</taxon>
        <taxon>Halobacteriales</taxon>
        <taxon>Halobacteriaceae</taxon>
    </lineage>
</organism>
<accession>A0A830G7P0</accession>
<protein>
    <submittedName>
        <fullName evidence="2">Uncharacterized protein</fullName>
    </submittedName>
</protein>
<gene>
    <name evidence="2" type="ORF">GCM10009021_04270</name>
</gene>
<dbReference type="RefSeq" id="WP_188876853.1">
    <property type="nucleotide sequence ID" value="NZ_BMOQ01000001.1"/>
</dbReference>
<proteinExistence type="predicted"/>
<sequence>MSDTERDELDGKEWFAEIMWDELPEDAKERLRESRSTATDVEREGADGK</sequence>
<dbReference type="AlphaFoldDB" id="A0A830G7P0"/>
<evidence type="ECO:0000313" key="2">
    <source>
        <dbReference type="EMBL" id="GGN08093.1"/>
    </source>
</evidence>
<evidence type="ECO:0000313" key="3">
    <source>
        <dbReference type="Proteomes" id="UP000608850"/>
    </source>
</evidence>
<keyword evidence="3" id="KW-1185">Reference proteome</keyword>
<comment type="caution">
    <text evidence="2">The sequence shown here is derived from an EMBL/GenBank/DDBJ whole genome shotgun (WGS) entry which is preliminary data.</text>
</comment>
<dbReference type="Proteomes" id="UP000608850">
    <property type="component" value="Unassembled WGS sequence"/>
</dbReference>
<name>A0A830G7P0_9EURY</name>
<feature type="region of interest" description="Disordered" evidence="1">
    <location>
        <begin position="27"/>
        <end position="49"/>
    </location>
</feature>
<reference evidence="2 3" key="1">
    <citation type="journal article" date="2019" name="Int. J. Syst. Evol. Microbiol.">
        <title>The Global Catalogue of Microorganisms (GCM) 10K type strain sequencing project: providing services to taxonomists for standard genome sequencing and annotation.</title>
        <authorList>
            <consortium name="The Broad Institute Genomics Platform"/>
            <consortium name="The Broad Institute Genome Sequencing Center for Infectious Disease"/>
            <person name="Wu L."/>
            <person name="Ma J."/>
        </authorList>
    </citation>
    <scope>NUCLEOTIDE SEQUENCE [LARGE SCALE GENOMIC DNA]</scope>
    <source>
        <strain evidence="2 3">JCM 16331</strain>
    </source>
</reference>
<evidence type="ECO:0000256" key="1">
    <source>
        <dbReference type="SAM" id="MobiDB-lite"/>
    </source>
</evidence>